<keyword evidence="5" id="KW-1185">Reference proteome</keyword>
<sequence length="54" mass="6100">RECGGEIGEFIGYIESPNFPGNYPANVECIWTINPPHKRKILIVVPEIFLPSED</sequence>
<dbReference type="InterPro" id="IPR000859">
    <property type="entry name" value="CUB_dom"/>
</dbReference>
<evidence type="ECO:0000313" key="5">
    <source>
        <dbReference type="Proteomes" id="UP001529510"/>
    </source>
</evidence>
<evidence type="ECO:0000259" key="3">
    <source>
        <dbReference type="PROSITE" id="PS01180"/>
    </source>
</evidence>
<dbReference type="AlphaFoldDB" id="A0ABD0N684"/>
<protein>
    <recommendedName>
        <fullName evidence="3">CUB domain-containing protein</fullName>
    </recommendedName>
</protein>
<keyword evidence="1" id="KW-1015">Disulfide bond</keyword>
<accession>A0ABD0N684</accession>
<dbReference type="InterPro" id="IPR052071">
    <property type="entry name" value="SCUB_EGF-like_domain"/>
</dbReference>
<evidence type="ECO:0000256" key="1">
    <source>
        <dbReference type="ARBA" id="ARBA00023157"/>
    </source>
</evidence>
<proteinExistence type="predicted"/>
<feature type="non-terminal residue" evidence="4">
    <location>
        <position position="54"/>
    </location>
</feature>
<dbReference type="SUPFAM" id="SSF49854">
    <property type="entry name" value="Spermadhesin, CUB domain"/>
    <property type="match status" value="1"/>
</dbReference>
<gene>
    <name evidence="4" type="ORF">M9458_045713</name>
</gene>
<feature type="non-terminal residue" evidence="4">
    <location>
        <position position="1"/>
    </location>
</feature>
<dbReference type="PANTHER" id="PTHR24046:SF2">
    <property type="entry name" value="SIGNAL PEPTIDE, CUB AND EGF-LIKE DOMAIN-CONTAINING PROTEIN 3"/>
    <property type="match status" value="1"/>
</dbReference>
<reference evidence="4 5" key="1">
    <citation type="submission" date="2024-05" db="EMBL/GenBank/DDBJ databases">
        <title>Genome sequencing and assembly of Indian major carp, Cirrhinus mrigala (Hamilton, 1822).</title>
        <authorList>
            <person name="Mohindra V."/>
            <person name="Chowdhury L.M."/>
            <person name="Lal K."/>
            <person name="Jena J.K."/>
        </authorList>
    </citation>
    <scope>NUCLEOTIDE SEQUENCE [LARGE SCALE GENOMIC DNA]</scope>
    <source>
        <strain evidence="4">CM1030</strain>
        <tissue evidence="4">Blood</tissue>
    </source>
</reference>
<dbReference type="Proteomes" id="UP001529510">
    <property type="component" value="Unassembled WGS sequence"/>
</dbReference>
<dbReference type="InterPro" id="IPR035914">
    <property type="entry name" value="Sperma_CUB_dom_sf"/>
</dbReference>
<dbReference type="PANTHER" id="PTHR24046">
    <property type="entry name" value="SIGNAL PEPTIDE, CUB AND EGF-LIKE DOMAIN-CONTAINING"/>
    <property type="match status" value="1"/>
</dbReference>
<organism evidence="4 5">
    <name type="scientific">Cirrhinus mrigala</name>
    <name type="common">Mrigala</name>
    <dbReference type="NCBI Taxonomy" id="683832"/>
    <lineage>
        <taxon>Eukaryota</taxon>
        <taxon>Metazoa</taxon>
        <taxon>Chordata</taxon>
        <taxon>Craniata</taxon>
        <taxon>Vertebrata</taxon>
        <taxon>Euteleostomi</taxon>
        <taxon>Actinopterygii</taxon>
        <taxon>Neopterygii</taxon>
        <taxon>Teleostei</taxon>
        <taxon>Ostariophysi</taxon>
        <taxon>Cypriniformes</taxon>
        <taxon>Cyprinidae</taxon>
        <taxon>Labeoninae</taxon>
        <taxon>Labeonini</taxon>
        <taxon>Cirrhinus</taxon>
    </lineage>
</organism>
<dbReference type="CDD" id="cd00041">
    <property type="entry name" value="CUB"/>
    <property type="match status" value="1"/>
</dbReference>
<dbReference type="Gene3D" id="2.60.120.290">
    <property type="entry name" value="Spermadhesin, CUB domain"/>
    <property type="match status" value="1"/>
</dbReference>
<name>A0ABD0N684_CIRMR</name>
<comment type="caution">
    <text evidence="2">Lacks conserved residue(s) required for the propagation of feature annotation.</text>
</comment>
<dbReference type="PROSITE" id="PS01180">
    <property type="entry name" value="CUB"/>
    <property type="match status" value="1"/>
</dbReference>
<dbReference type="EMBL" id="JAMKFB020000023">
    <property type="protein sequence ID" value="KAL0157637.1"/>
    <property type="molecule type" value="Genomic_DNA"/>
</dbReference>
<comment type="caution">
    <text evidence="4">The sequence shown here is derived from an EMBL/GenBank/DDBJ whole genome shotgun (WGS) entry which is preliminary data.</text>
</comment>
<evidence type="ECO:0000256" key="2">
    <source>
        <dbReference type="PROSITE-ProRule" id="PRU00059"/>
    </source>
</evidence>
<evidence type="ECO:0000313" key="4">
    <source>
        <dbReference type="EMBL" id="KAL0157637.1"/>
    </source>
</evidence>
<feature type="domain" description="CUB" evidence="3">
    <location>
        <begin position="3"/>
        <end position="54"/>
    </location>
</feature>
<dbReference type="Pfam" id="PF00431">
    <property type="entry name" value="CUB"/>
    <property type="match status" value="1"/>
</dbReference>